<gene>
    <name evidence="8" type="ORF">BW686_06025</name>
</gene>
<evidence type="ECO:0000259" key="7">
    <source>
        <dbReference type="PROSITE" id="PS50045"/>
    </source>
</evidence>
<sequence length="528" mass="57423">MEKKVIQTHPSRALQALLPLLGDLTAEIPPERRYQRVLSALQKLVPSDAVAVLRLENNVLIPEAAEGLAIDAMARHYQVASHPRLKAIIDAPGAILFPADCALPDPYDGLIGNSPLPVHDCMGCALRINDNVWGVLTLDALEVGQFSEDDLQTVETFACLAAATVVAAAHFDELTRTVEGERKRADAYQLAQHGPTQRMIGHSEVFRQLLTEIDLVAPSELTVLITGETGVGKELVARQLHNHSGRADKPMISVNCAALPENLVESELFGHVKGAFSGATDNRLGKFEMASGGTLFLDEIGELPLSVQAKLLRVLQGGHLQRVGSDSTHVVDIRLLAATNRNLAEEVRAGRFRADLYHRLSVYPLRVPPLRERKEDILLLAGAFAEENRWRVALPPVRFSANAKAALGQYAWPGNIRELEHQIARAVLKAKGRRSGSSRSDLLVLAREDFDLPVSAGSAENRPSQPPASTASGPTDYRAAVDACKRDLLEQALMHYHGNVAAAARGLNLDRANMMRLATRLGVSITRD</sequence>
<dbReference type="Pfam" id="PF01590">
    <property type="entry name" value="GAF"/>
    <property type="match status" value="1"/>
</dbReference>
<dbReference type="InterPro" id="IPR003593">
    <property type="entry name" value="AAA+_ATPase"/>
</dbReference>
<dbReference type="InterPro" id="IPR029016">
    <property type="entry name" value="GAF-like_dom_sf"/>
</dbReference>
<dbReference type="OrthoDB" id="9804019at2"/>
<protein>
    <submittedName>
        <fullName evidence="8">Nitric oxide reductase transcription regulator</fullName>
    </submittedName>
</protein>
<dbReference type="EMBL" id="MTSA01000004">
    <property type="protein sequence ID" value="OUM08232.1"/>
    <property type="molecule type" value="Genomic_DNA"/>
</dbReference>
<dbReference type="InterPro" id="IPR009057">
    <property type="entry name" value="Homeodomain-like_sf"/>
</dbReference>
<keyword evidence="2" id="KW-0067">ATP-binding</keyword>
<dbReference type="Gene3D" id="1.10.10.60">
    <property type="entry name" value="Homeodomain-like"/>
    <property type="match status" value="1"/>
</dbReference>
<dbReference type="PANTHER" id="PTHR32071">
    <property type="entry name" value="TRANSCRIPTIONAL REGULATORY PROTEIN"/>
    <property type="match status" value="1"/>
</dbReference>
<evidence type="ECO:0000256" key="5">
    <source>
        <dbReference type="ARBA" id="ARBA00023163"/>
    </source>
</evidence>
<dbReference type="PANTHER" id="PTHR32071:SF35">
    <property type="entry name" value="ANAEROBIC NITRIC OXIDE REDUCTASE TRANSCRIPTION REGULATOR NORR"/>
    <property type="match status" value="1"/>
</dbReference>
<dbReference type="SMART" id="SM00065">
    <property type="entry name" value="GAF"/>
    <property type="match status" value="1"/>
</dbReference>
<dbReference type="InterPro" id="IPR003018">
    <property type="entry name" value="GAF"/>
</dbReference>
<reference evidence="8 9" key="1">
    <citation type="submission" date="2017-01" db="EMBL/GenBank/DDBJ databases">
        <authorList>
            <person name="Mah S.A."/>
            <person name="Swanson W.J."/>
            <person name="Moy G.W."/>
            <person name="Vacquier V.D."/>
        </authorList>
    </citation>
    <scope>NUCLEOTIDE SEQUENCE [LARGE SCALE GENOMIC DNA]</scope>
    <source>
        <strain evidence="8">PDD-32b-74</strain>
    </source>
</reference>
<dbReference type="PROSITE" id="PS00676">
    <property type="entry name" value="SIGMA54_INTERACT_2"/>
    <property type="match status" value="1"/>
</dbReference>
<feature type="domain" description="Sigma-54 factor interaction" evidence="7">
    <location>
        <begin position="199"/>
        <end position="428"/>
    </location>
</feature>
<keyword evidence="3" id="KW-0805">Transcription regulation</keyword>
<accession>A0A244EUV1</accession>
<evidence type="ECO:0000256" key="6">
    <source>
        <dbReference type="SAM" id="MobiDB-lite"/>
    </source>
</evidence>
<dbReference type="GO" id="GO:0005524">
    <property type="term" value="F:ATP binding"/>
    <property type="evidence" value="ECO:0007669"/>
    <property type="project" value="UniProtKB-KW"/>
</dbReference>
<dbReference type="InterPro" id="IPR002078">
    <property type="entry name" value="Sigma_54_int"/>
</dbReference>
<dbReference type="InterPro" id="IPR025944">
    <property type="entry name" value="Sigma_54_int_dom_CS"/>
</dbReference>
<keyword evidence="1" id="KW-0547">Nucleotide-binding</keyword>
<dbReference type="InterPro" id="IPR058031">
    <property type="entry name" value="AAA_lid_NorR"/>
</dbReference>
<dbReference type="SUPFAM" id="SSF55781">
    <property type="entry name" value="GAF domain-like"/>
    <property type="match status" value="1"/>
</dbReference>
<dbReference type="Pfam" id="PF00158">
    <property type="entry name" value="Sigma54_activat"/>
    <property type="match status" value="1"/>
</dbReference>
<dbReference type="PROSITE" id="PS50045">
    <property type="entry name" value="SIGMA54_INTERACT_4"/>
    <property type="match status" value="1"/>
</dbReference>
<dbReference type="GO" id="GO:0006355">
    <property type="term" value="P:regulation of DNA-templated transcription"/>
    <property type="evidence" value="ECO:0007669"/>
    <property type="project" value="InterPro"/>
</dbReference>
<dbReference type="SUPFAM" id="SSF46689">
    <property type="entry name" value="Homeodomain-like"/>
    <property type="match status" value="1"/>
</dbReference>
<dbReference type="InterPro" id="IPR025943">
    <property type="entry name" value="Sigma_54_int_dom_ATP-bd_2"/>
</dbReference>
<dbReference type="Gene3D" id="1.10.8.60">
    <property type="match status" value="1"/>
</dbReference>
<dbReference type="RefSeq" id="WP_084915357.1">
    <property type="nucleotide sequence ID" value="NZ_MTSA01000004.1"/>
</dbReference>
<evidence type="ECO:0000256" key="3">
    <source>
        <dbReference type="ARBA" id="ARBA00023015"/>
    </source>
</evidence>
<dbReference type="PROSITE" id="PS00688">
    <property type="entry name" value="SIGMA54_INTERACT_3"/>
    <property type="match status" value="1"/>
</dbReference>
<evidence type="ECO:0000313" key="9">
    <source>
        <dbReference type="Proteomes" id="UP000195128"/>
    </source>
</evidence>
<dbReference type="AlphaFoldDB" id="A0A244EUV1"/>
<keyword evidence="4" id="KW-0238">DNA-binding</keyword>
<evidence type="ECO:0000256" key="1">
    <source>
        <dbReference type="ARBA" id="ARBA00022741"/>
    </source>
</evidence>
<dbReference type="PROSITE" id="PS00675">
    <property type="entry name" value="SIGMA54_INTERACT_1"/>
    <property type="match status" value="1"/>
</dbReference>
<dbReference type="CDD" id="cd00009">
    <property type="entry name" value="AAA"/>
    <property type="match status" value="1"/>
</dbReference>
<dbReference type="Proteomes" id="UP000195128">
    <property type="component" value="Unassembled WGS sequence"/>
</dbReference>
<dbReference type="InterPro" id="IPR027417">
    <property type="entry name" value="P-loop_NTPase"/>
</dbReference>
<evidence type="ECO:0000256" key="2">
    <source>
        <dbReference type="ARBA" id="ARBA00022840"/>
    </source>
</evidence>
<organism evidence="8 9">
    <name type="scientific">Pseudomonas syringae</name>
    <dbReference type="NCBI Taxonomy" id="317"/>
    <lineage>
        <taxon>Bacteria</taxon>
        <taxon>Pseudomonadati</taxon>
        <taxon>Pseudomonadota</taxon>
        <taxon>Gammaproteobacteria</taxon>
        <taxon>Pseudomonadales</taxon>
        <taxon>Pseudomonadaceae</taxon>
        <taxon>Pseudomonas</taxon>
    </lineage>
</organism>
<dbReference type="GO" id="GO:0003677">
    <property type="term" value="F:DNA binding"/>
    <property type="evidence" value="ECO:0007669"/>
    <property type="project" value="UniProtKB-KW"/>
</dbReference>
<comment type="caution">
    <text evidence="8">The sequence shown here is derived from an EMBL/GenBank/DDBJ whole genome shotgun (WGS) entry which is preliminary data.</text>
</comment>
<dbReference type="InterPro" id="IPR025662">
    <property type="entry name" value="Sigma_54_int_dom_ATP-bd_1"/>
</dbReference>
<dbReference type="NCBIfam" id="NF003451">
    <property type="entry name" value="PRK05022.1"/>
    <property type="match status" value="1"/>
</dbReference>
<dbReference type="Gene3D" id="3.40.50.300">
    <property type="entry name" value="P-loop containing nucleotide triphosphate hydrolases"/>
    <property type="match status" value="1"/>
</dbReference>
<dbReference type="SMART" id="SM00382">
    <property type="entry name" value="AAA"/>
    <property type="match status" value="1"/>
</dbReference>
<dbReference type="Gene3D" id="3.30.450.40">
    <property type="match status" value="1"/>
</dbReference>
<feature type="region of interest" description="Disordered" evidence="6">
    <location>
        <begin position="455"/>
        <end position="476"/>
    </location>
</feature>
<feature type="compositionally biased region" description="Polar residues" evidence="6">
    <location>
        <begin position="461"/>
        <end position="473"/>
    </location>
</feature>
<proteinExistence type="predicted"/>
<dbReference type="FunFam" id="3.40.50.300:FF:000006">
    <property type="entry name" value="DNA-binding transcriptional regulator NtrC"/>
    <property type="match status" value="1"/>
</dbReference>
<keyword evidence="5" id="KW-0804">Transcription</keyword>
<evidence type="ECO:0000256" key="4">
    <source>
        <dbReference type="ARBA" id="ARBA00023125"/>
    </source>
</evidence>
<dbReference type="SUPFAM" id="SSF52540">
    <property type="entry name" value="P-loop containing nucleoside triphosphate hydrolases"/>
    <property type="match status" value="1"/>
</dbReference>
<name>A0A244EUV1_PSESX</name>
<evidence type="ECO:0000313" key="8">
    <source>
        <dbReference type="EMBL" id="OUM08232.1"/>
    </source>
</evidence>
<dbReference type="Pfam" id="PF25601">
    <property type="entry name" value="AAA_lid_14"/>
    <property type="match status" value="1"/>
</dbReference>